<evidence type="ECO:0000313" key="2">
    <source>
        <dbReference type="EMBL" id="MEF3832775.1"/>
    </source>
</evidence>
<dbReference type="Proteomes" id="UP001337305">
    <property type="component" value="Unassembled WGS sequence"/>
</dbReference>
<reference evidence="2 3" key="1">
    <citation type="submission" date="2022-09" db="EMBL/GenBank/DDBJ databases">
        <title>Genome sequencing of Flavivirga sp. MEBiC05379.</title>
        <authorList>
            <person name="Oh H.-M."/>
            <person name="Kwon K.K."/>
            <person name="Park M.J."/>
            <person name="Yang S.-H."/>
        </authorList>
    </citation>
    <scope>NUCLEOTIDE SEQUENCE [LARGE SCALE GENOMIC DNA]</scope>
    <source>
        <strain evidence="2 3">MEBiC05379</strain>
    </source>
</reference>
<protein>
    <submittedName>
        <fullName evidence="2">SRPBCC family protein</fullName>
    </submittedName>
</protein>
<evidence type="ECO:0000256" key="1">
    <source>
        <dbReference type="SAM" id="SignalP"/>
    </source>
</evidence>
<sequence length="168" mass="19358">MKHIYILFAILLTYSVGHSQMAAAKEIPPNVSHRIKIKAPVNAVWEYLLKFENLSEFGSEIVSKSTTKGIGLGSLRDVVFKDGTQRSEEVEVIAPRFKKIGFKVLTSDKIFSRYFYVFEINRANDFECFVTLKSYYGLNSEKESNQVKRKVKKELETLLKGLKLYFEN</sequence>
<dbReference type="RefSeq" id="WP_303305145.1">
    <property type="nucleotide sequence ID" value="NZ_JAODOP010000004.1"/>
</dbReference>
<dbReference type="SUPFAM" id="SSF55961">
    <property type="entry name" value="Bet v1-like"/>
    <property type="match status" value="1"/>
</dbReference>
<dbReference type="InterPro" id="IPR023393">
    <property type="entry name" value="START-like_dom_sf"/>
</dbReference>
<organism evidence="2 3">
    <name type="scientific">Flavivirga spongiicola</name>
    <dbReference type="NCBI Taxonomy" id="421621"/>
    <lineage>
        <taxon>Bacteria</taxon>
        <taxon>Pseudomonadati</taxon>
        <taxon>Bacteroidota</taxon>
        <taxon>Flavobacteriia</taxon>
        <taxon>Flavobacteriales</taxon>
        <taxon>Flavobacteriaceae</taxon>
        <taxon>Flavivirga</taxon>
    </lineage>
</organism>
<gene>
    <name evidence="2" type="ORF">N1F79_06515</name>
</gene>
<proteinExistence type="predicted"/>
<dbReference type="Gene3D" id="3.30.530.20">
    <property type="match status" value="1"/>
</dbReference>
<dbReference type="InterPro" id="IPR019587">
    <property type="entry name" value="Polyketide_cyclase/dehydratase"/>
</dbReference>
<keyword evidence="1" id="KW-0732">Signal</keyword>
<feature type="signal peptide" evidence="1">
    <location>
        <begin position="1"/>
        <end position="24"/>
    </location>
</feature>
<dbReference type="Pfam" id="PF10604">
    <property type="entry name" value="Polyketide_cyc2"/>
    <property type="match status" value="1"/>
</dbReference>
<comment type="caution">
    <text evidence="2">The sequence shown here is derived from an EMBL/GenBank/DDBJ whole genome shotgun (WGS) entry which is preliminary data.</text>
</comment>
<name>A0ABU7XPV7_9FLAO</name>
<keyword evidence="3" id="KW-1185">Reference proteome</keyword>
<accession>A0ABU7XPV7</accession>
<feature type="chain" id="PRO_5046198108" evidence="1">
    <location>
        <begin position="25"/>
        <end position="168"/>
    </location>
</feature>
<evidence type="ECO:0000313" key="3">
    <source>
        <dbReference type="Proteomes" id="UP001337305"/>
    </source>
</evidence>
<dbReference type="EMBL" id="JAODOP010000004">
    <property type="protein sequence ID" value="MEF3832775.1"/>
    <property type="molecule type" value="Genomic_DNA"/>
</dbReference>